<sequence length="313" mass="35960">MGQKNLLYLTLFIAALENKKEKGDINIVLVEEPEAHLHPQLQKVLFSNLRNLTSTQVLMTSHSTHIASDCKFKNISLLYKNMNDNVKAYSPFLETDFKRNEKKLLKRYLDATRSELFFSSGVIFVEGVSEQFIIPALCEEVYGLNLEEYNISVIPIYGRHFYTFLKIFKNNHLEIPAVVIIDGDKKEVENEEGKTAFVSKAESLEVDDRVAVYSGEETLEKDLFPYDKNGNYLEKCFKNLGHSRSYKKLIRDSNKDNWEEEVIKRVDGTIKKGRFAQQLAIEIDEDFNIPSYIGEAIEFMIEAKGIDINGSSE</sequence>
<comment type="caution">
    <text evidence="3">The sequence shown here is derived from an EMBL/GenBank/DDBJ whole genome shotgun (WGS) entry which is preliminary data.</text>
</comment>
<protein>
    <submittedName>
        <fullName evidence="3">AAA ATPase-like protein</fullName>
    </submittedName>
</protein>
<dbReference type="Proteomes" id="UP000295758">
    <property type="component" value="Unassembled WGS sequence"/>
</dbReference>
<dbReference type="SUPFAM" id="SSF52540">
    <property type="entry name" value="P-loop containing nucleoside triphosphate hydrolases"/>
    <property type="match status" value="1"/>
</dbReference>
<proteinExistence type="predicted"/>
<dbReference type="InterPro" id="IPR051396">
    <property type="entry name" value="Bact_Antivir_Def_Nuclease"/>
</dbReference>
<evidence type="ECO:0000259" key="2">
    <source>
        <dbReference type="Pfam" id="PF20469"/>
    </source>
</evidence>
<dbReference type="Pfam" id="PF13175">
    <property type="entry name" value="AAA_15"/>
    <property type="match status" value="1"/>
</dbReference>
<dbReference type="InterPro" id="IPR027417">
    <property type="entry name" value="P-loop_NTPase"/>
</dbReference>
<organism evidence="3 4">
    <name type="scientific">Halanaerobium congolense</name>
    <dbReference type="NCBI Taxonomy" id="54121"/>
    <lineage>
        <taxon>Bacteria</taxon>
        <taxon>Bacillati</taxon>
        <taxon>Bacillota</taxon>
        <taxon>Clostridia</taxon>
        <taxon>Halanaerobiales</taxon>
        <taxon>Halanaerobiaceae</taxon>
        <taxon>Halanaerobium</taxon>
    </lineage>
</organism>
<name>A0A4R7E6U1_9FIRM</name>
<reference evidence="3 4" key="1">
    <citation type="submission" date="2019-03" db="EMBL/GenBank/DDBJ databases">
        <title>Deep subsurface shale carbon reservoir microbial communities from Ohio and West Virginia, USA.</title>
        <authorList>
            <person name="Wrighton K."/>
        </authorList>
    </citation>
    <scope>NUCLEOTIDE SEQUENCE [LARGE SCALE GENOMIC DNA]</scope>
    <source>
        <strain evidence="3 4">UTICA-S4D12</strain>
    </source>
</reference>
<evidence type="ECO:0000313" key="3">
    <source>
        <dbReference type="EMBL" id="TDS28036.1"/>
    </source>
</evidence>
<dbReference type="AlphaFoldDB" id="A0A4R7E6U1"/>
<evidence type="ECO:0000259" key="1">
    <source>
        <dbReference type="Pfam" id="PF13175"/>
    </source>
</evidence>
<dbReference type="InterPro" id="IPR041685">
    <property type="entry name" value="AAA_GajA/Old/RecF-like"/>
</dbReference>
<dbReference type="EMBL" id="SOAA01000023">
    <property type="protein sequence ID" value="TDS28036.1"/>
    <property type="molecule type" value="Genomic_DNA"/>
</dbReference>
<dbReference type="InterPro" id="IPR034139">
    <property type="entry name" value="TOPRIM_OLD"/>
</dbReference>
<gene>
    <name evidence="3" type="ORF">BY453_12314</name>
</gene>
<feature type="domain" description="Endonuclease GajA/Old nuclease/RecF-like AAA" evidence="1">
    <location>
        <begin position="2"/>
        <end position="67"/>
    </location>
</feature>
<dbReference type="CDD" id="cd01026">
    <property type="entry name" value="TOPRIM_OLD"/>
    <property type="match status" value="1"/>
</dbReference>
<feature type="domain" description="OLD protein-like TOPRIM" evidence="2">
    <location>
        <begin position="117"/>
        <end position="184"/>
    </location>
</feature>
<dbReference type="Pfam" id="PF20469">
    <property type="entry name" value="OLD-like_TOPRIM"/>
    <property type="match status" value="1"/>
</dbReference>
<evidence type="ECO:0000313" key="4">
    <source>
        <dbReference type="Proteomes" id="UP000295758"/>
    </source>
</evidence>
<dbReference type="PANTHER" id="PTHR43581:SF4">
    <property type="entry name" value="ATP_GTP PHOSPHATASE"/>
    <property type="match status" value="1"/>
</dbReference>
<dbReference type="Gene3D" id="3.40.50.300">
    <property type="entry name" value="P-loop containing nucleotide triphosphate hydrolases"/>
    <property type="match status" value="1"/>
</dbReference>
<dbReference type="PANTHER" id="PTHR43581">
    <property type="entry name" value="ATP/GTP PHOSPHATASE"/>
    <property type="match status" value="1"/>
</dbReference>
<accession>A0A4R7E6U1</accession>